<reference evidence="3" key="1">
    <citation type="submission" date="2011-08" db="EMBL/GenBank/DDBJ databases">
        <authorList>
            <person name="Rombauts S."/>
        </authorList>
    </citation>
    <scope>NUCLEOTIDE SEQUENCE</scope>
    <source>
        <strain evidence="3">London</strain>
    </source>
</reference>
<dbReference type="EnsemblMetazoa" id="tetur13g01740.1">
    <property type="protein sequence ID" value="tetur13g01740.1"/>
    <property type="gene ID" value="tetur13g01740"/>
</dbReference>
<dbReference type="HOGENOM" id="CLU_2389031_0_0_1"/>
<protein>
    <submittedName>
        <fullName evidence="2">Uncharacterized protein</fullName>
    </submittedName>
</protein>
<name>T1KJZ1_TETUR</name>
<sequence length="94" mass="10140">MPSEDQQVPPSAANRSGDEVDGNEPQRRPEGQGGRPAGQPPHPTPQDQEDIQPEAWDPDPNHPANLSVAGIEAEAGKIVFVPFTKKSPNDKQKK</sequence>
<reference evidence="2" key="2">
    <citation type="submission" date="2015-06" db="UniProtKB">
        <authorList>
            <consortium name="EnsemblMetazoa"/>
        </authorList>
    </citation>
    <scope>IDENTIFICATION</scope>
</reference>
<dbReference type="AlphaFoldDB" id="T1KJZ1"/>
<evidence type="ECO:0000313" key="3">
    <source>
        <dbReference type="Proteomes" id="UP000015104"/>
    </source>
</evidence>
<dbReference type="EMBL" id="CAEY01000170">
    <property type="status" value="NOT_ANNOTATED_CDS"/>
    <property type="molecule type" value="Genomic_DNA"/>
</dbReference>
<proteinExistence type="predicted"/>
<evidence type="ECO:0000313" key="2">
    <source>
        <dbReference type="EnsemblMetazoa" id="tetur13g01740.1"/>
    </source>
</evidence>
<evidence type="ECO:0000256" key="1">
    <source>
        <dbReference type="SAM" id="MobiDB-lite"/>
    </source>
</evidence>
<dbReference type="Proteomes" id="UP000015104">
    <property type="component" value="Unassembled WGS sequence"/>
</dbReference>
<feature type="region of interest" description="Disordered" evidence="1">
    <location>
        <begin position="1"/>
        <end position="70"/>
    </location>
</feature>
<keyword evidence="3" id="KW-1185">Reference proteome</keyword>
<organism evidence="2 3">
    <name type="scientific">Tetranychus urticae</name>
    <name type="common">Two-spotted spider mite</name>
    <dbReference type="NCBI Taxonomy" id="32264"/>
    <lineage>
        <taxon>Eukaryota</taxon>
        <taxon>Metazoa</taxon>
        <taxon>Ecdysozoa</taxon>
        <taxon>Arthropoda</taxon>
        <taxon>Chelicerata</taxon>
        <taxon>Arachnida</taxon>
        <taxon>Acari</taxon>
        <taxon>Acariformes</taxon>
        <taxon>Trombidiformes</taxon>
        <taxon>Prostigmata</taxon>
        <taxon>Eleutherengona</taxon>
        <taxon>Raphignathae</taxon>
        <taxon>Tetranychoidea</taxon>
        <taxon>Tetranychidae</taxon>
        <taxon>Tetranychus</taxon>
    </lineage>
</organism>
<accession>T1KJZ1</accession>